<reference evidence="2" key="1">
    <citation type="submission" date="2020-10" db="EMBL/GenBank/DDBJ databases">
        <authorList>
            <person name="Gilroy R."/>
        </authorList>
    </citation>
    <scope>NUCLEOTIDE SEQUENCE</scope>
    <source>
        <strain evidence="2">10037</strain>
    </source>
</reference>
<accession>A0A9D9N998</accession>
<dbReference type="EMBL" id="JADIME010000026">
    <property type="protein sequence ID" value="MBO8464825.1"/>
    <property type="molecule type" value="Genomic_DNA"/>
</dbReference>
<feature type="signal peptide" evidence="1">
    <location>
        <begin position="1"/>
        <end position="18"/>
    </location>
</feature>
<organism evidence="2 3">
    <name type="scientific">Candidatus Merdivivens pullistercoris</name>
    <dbReference type="NCBI Taxonomy" id="2840873"/>
    <lineage>
        <taxon>Bacteria</taxon>
        <taxon>Pseudomonadati</taxon>
        <taxon>Bacteroidota</taxon>
        <taxon>Bacteroidia</taxon>
        <taxon>Bacteroidales</taxon>
        <taxon>Muribaculaceae</taxon>
        <taxon>Muribaculaceae incertae sedis</taxon>
        <taxon>Candidatus Merdivivens</taxon>
    </lineage>
</organism>
<dbReference type="InterPro" id="IPR013783">
    <property type="entry name" value="Ig-like_fold"/>
</dbReference>
<feature type="chain" id="PRO_5039284247" evidence="1">
    <location>
        <begin position="19"/>
        <end position="627"/>
    </location>
</feature>
<gene>
    <name evidence="2" type="ORF">IAB93_02360</name>
</gene>
<proteinExistence type="predicted"/>
<reference evidence="2" key="2">
    <citation type="journal article" date="2021" name="PeerJ">
        <title>Extensive microbial diversity within the chicken gut microbiome revealed by metagenomics and culture.</title>
        <authorList>
            <person name="Gilroy R."/>
            <person name="Ravi A."/>
            <person name="Getino M."/>
            <person name="Pursley I."/>
            <person name="Horton D.L."/>
            <person name="Alikhan N.F."/>
            <person name="Baker D."/>
            <person name="Gharbi K."/>
            <person name="Hall N."/>
            <person name="Watson M."/>
            <person name="Adriaenssens E.M."/>
            <person name="Foster-Nyarko E."/>
            <person name="Jarju S."/>
            <person name="Secka A."/>
            <person name="Antonio M."/>
            <person name="Oren A."/>
            <person name="Chaudhuri R.R."/>
            <person name="La Ragione R."/>
            <person name="Hildebrand F."/>
            <person name="Pallen M.J."/>
        </authorList>
    </citation>
    <scope>NUCLEOTIDE SEQUENCE</scope>
    <source>
        <strain evidence="2">10037</strain>
    </source>
</reference>
<evidence type="ECO:0000256" key="1">
    <source>
        <dbReference type="SAM" id="SignalP"/>
    </source>
</evidence>
<protein>
    <submittedName>
        <fullName evidence="2">BACON domain-containing protein</fullName>
    </submittedName>
</protein>
<keyword evidence="1" id="KW-0732">Signal</keyword>
<dbReference type="PROSITE" id="PS51257">
    <property type="entry name" value="PROKAR_LIPOPROTEIN"/>
    <property type="match status" value="1"/>
</dbReference>
<name>A0A9D9N998_9BACT</name>
<comment type="caution">
    <text evidence="2">The sequence shown here is derived from an EMBL/GenBank/DDBJ whole genome shotgun (WGS) entry which is preliminary data.</text>
</comment>
<evidence type="ECO:0000313" key="3">
    <source>
        <dbReference type="Proteomes" id="UP000823597"/>
    </source>
</evidence>
<evidence type="ECO:0000313" key="2">
    <source>
        <dbReference type="EMBL" id="MBO8464825.1"/>
    </source>
</evidence>
<sequence length="627" mass="70358">MIKRFFYPSLLLFSFMFAGCSPEKSDPDPYPEPPTPVAPVISVDPVQFQVPAEGGDFSFAYSIDNPSDTAELSVSCAEDWVSLSDNGGTVGFSVSPWESMEGVRTAEILLSYTGAEDVTVSVVQSPAELPACPVEMYIVHESYYYARITWLPENDDLAYISFIMDKETFDSYESEDALFADDVAFYQERADALGVSLEEYITAFDVLYQGGMTEDVTGRTPGTEYVVYTYAAVLQDGALVRTSAIGTQEFRTKELVIKEADFTIEAEELRSNRMTLNVSTDDTDFRFAMTLFSESDFSQFPDEQSAAEEMIRLLEIAIYNNGLSWEDVTYSGEGRAHYDDLIAGGKYYAVACGVDDAVIISNVAIREFVVPMPEITDACTFSAEFTNVTQTEMDVTVVPSDGSTRYLAVIEESSAFTSVNTPEVYVARLLYNLVYFDAVDWSNTPLLHSGTHTFNSNTDVVNPEYLKADTDYTLLVFGVDEYGERTTQIAEFEQRTPSAQQEDLEIGIEITSVEEKAINAVFTPSADNVNYHFDAYPLEDYEGETPESFMEYVIAINGEYLKLYQGRQEYSFTYYFPRPEYVVFAFGYNGEITSDLYMKRVNMSTGEVTDMGIVPRETAQKYFESRR</sequence>
<dbReference type="Gene3D" id="2.60.40.10">
    <property type="entry name" value="Immunoglobulins"/>
    <property type="match status" value="1"/>
</dbReference>
<dbReference type="AlphaFoldDB" id="A0A9D9N998"/>
<dbReference type="Proteomes" id="UP000823597">
    <property type="component" value="Unassembled WGS sequence"/>
</dbReference>